<evidence type="ECO:0000313" key="3">
    <source>
        <dbReference type="EMBL" id="CAF3985158.1"/>
    </source>
</evidence>
<reference evidence="2" key="1">
    <citation type="submission" date="2021-02" db="EMBL/GenBank/DDBJ databases">
        <authorList>
            <person name="Nowell W R."/>
        </authorList>
    </citation>
    <scope>NUCLEOTIDE SEQUENCE</scope>
</reference>
<feature type="compositionally biased region" description="Basic and acidic residues" evidence="1">
    <location>
        <begin position="664"/>
        <end position="677"/>
    </location>
</feature>
<dbReference type="Gene3D" id="1.10.238.10">
    <property type="entry name" value="EF-hand"/>
    <property type="match status" value="1"/>
</dbReference>
<comment type="caution">
    <text evidence="2">The sequence shown here is derived from an EMBL/GenBank/DDBJ whole genome shotgun (WGS) entry which is preliminary data.</text>
</comment>
<dbReference type="PANTHER" id="PTHR45834">
    <property type="entry name" value="RHO GUANINE NUCLEOTIDE EXCHANGE FACTOR 9-RELATED"/>
    <property type="match status" value="1"/>
</dbReference>
<dbReference type="EMBL" id="CAJOBE010000688">
    <property type="protein sequence ID" value="CAF3674409.1"/>
    <property type="molecule type" value="Genomic_DNA"/>
</dbReference>
<dbReference type="GO" id="GO:0005829">
    <property type="term" value="C:cytosol"/>
    <property type="evidence" value="ECO:0007669"/>
    <property type="project" value="TreeGrafter"/>
</dbReference>
<feature type="compositionally biased region" description="Basic and acidic residues" evidence="1">
    <location>
        <begin position="643"/>
        <end position="652"/>
    </location>
</feature>
<accession>A0A818SL37</accession>
<dbReference type="PANTHER" id="PTHR45834:SF3">
    <property type="entry name" value="RHO GUANINE NUCLEOTIDE EXCHANGE FACTOR 3, ISOFORM L"/>
    <property type="match status" value="1"/>
</dbReference>
<proteinExistence type="predicted"/>
<feature type="region of interest" description="Disordered" evidence="1">
    <location>
        <begin position="635"/>
        <end position="677"/>
    </location>
</feature>
<evidence type="ECO:0000256" key="1">
    <source>
        <dbReference type="SAM" id="MobiDB-lite"/>
    </source>
</evidence>
<dbReference type="Proteomes" id="UP000663823">
    <property type="component" value="Unassembled WGS sequence"/>
</dbReference>
<sequence>MATIPNTNLQTVDDNVNTIIIDDNKKKQEDEAKKSALLSNDSDQGGKTTQNINDLNNITQVNRLSSVESSNEGMKSSIISSISNNISNMNIGKKNEGETIETIETIEQTEEYESLPISSTLTHDNTTIIEDRTSSNILNNDGDSHISGLATIVSESNKHLSKHSYTGFLITKDDSKSLTNFQLEKAKYFFNINLDIENKGYVTWEDVEFYLLFHITAAGKEGSDGGDLEARLSRATRAFWEHVHDQIPLADGKRNILTLDQFLDTWASLIDYVVRTNQLPSIVQDLVKLGFELYATDDSHGQPATIQPNAFDQLFQKMNLGRPHAIIAYKFLTENDTKPLDVDKIESLVKAVITSSDEEHDSHFLLPGFFKVIGNHKNIEKDKINKLSPSNSDKEQSEISDNISTKSTSQSQQPNVSSFSETQQTPGTSSSSVQDKKQPHSISQTEEVTITSTTDPSTNQQQNINSQSIKSPKAVIQNEDENIRRLLRFYHIDDGDIVEVADGSVPRVVLLHPERPLPAYIQQNPQLLKNIQKNTTNASVLPQNGINVLPNLLHGNNTKKVPQKPTTTTETKPKVTLGERLSRGETQPGPTIPLHQQQRQQQQQQQQGHPSTTRIHQVYPHISDIQQEEQLRQAKLQANQSNNDEKTIKEEISTTTTTDTSSTKQDKKQEKKELTREDEEKIVAAVLKRLTPIVEQRVAEELRRIQTGEMDQYDDEDFMPFPLMFSTRGAPIFIPPHRGPSQGFRPPQSQQQQSSQQDTADSRQQQHQANLPREDEFVGLPPGAAFIPPPIFMAMMTDFARGGMGGEIPVFSPNMPPSAQGPGGIPTGLEGFMMFVEDEPIIGVPPGYPLRPEPRF</sequence>
<dbReference type="GO" id="GO:0005085">
    <property type="term" value="F:guanyl-nucleotide exchange factor activity"/>
    <property type="evidence" value="ECO:0007669"/>
    <property type="project" value="TreeGrafter"/>
</dbReference>
<feature type="compositionally biased region" description="Low complexity" evidence="1">
    <location>
        <begin position="596"/>
        <end position="607"/>
    </location>
</feature>
<feature type="region of interest" description="Disordered" evidence="1">
    <location>
        <begin position="552"/>
        <end position="613"/>
    </location>
</feature>
<evidence type="ECO:0000313" key="2">
    <source>
        <dbReference type="EMBL" id="CAF3674409.1"/>
    </source>
</evidence>
<feature type="compositionally biased region" description="Polar residues" evidence="1">
    <location>
        <begin position="399"/>
        <end position="433"/>
    </location>
</feature>
<feature type="compositionally biased region" description="Polar residues" evidence="1">
    <location>
        <begin position="37"/>
        <end position="52"/>
    </location>
</feature>
<feature type="region of interest" description="Disordered" evidence="1">
    <location>
        <begin position="729"/>
        <end position="781"/>
    </location>
</feature>
<protein>
    <recommendedName>
        <fullName evidence="5">EF-hand domain-containing protein</fullName>
    </recommendedName>
</protein>
<feature type="compositionally biased region" description="Low complexity" evidence="1">
    <location>
        <begin position="653"/>
        <end position="663"/>
    </location>
</feature>
<feature type="compositionally biased region" description="Low complexity" evidence="1">
    <location>
        <begin position="558"/>
        <end position="576"/>
    </location>
</feature>
<feature type="region of interest" description="Disordered" evidence="1">
    <location>
        <begin position="27"/>
        <end position="52"/>
    </location>
</feature>
<feature type="compositionally biased region" description="Low complexity" evidence="1">
    <location>
        <begin position="748"/>
        <end position="768"/>
    </location>
</feature>
<dbReference type="Proteomes" id="UP000663874">
    <property type="component" value="Unassembled WGS sequence"/>
</dbReference>
<gene>
    <name evidence="2" type="ORF">FNK824_LOCUS7415</name>
    <name evidence="3" type="ORF">OTI717_LOCUS28166</name>
</gene>
<feature type="compositionally biased region" description="Low complexity" evidence="1">
    <location>
        <begin position="459"/>
        <end position="469"/>
    </location>
</feature>
<dbReference type="EMBL" id="CAJOAX010006579">
    <property type="protein sequence ID" value="CAF3985158.1"/>
    <property type="molecule type" value="Genomic_DNA"/>
</dbReference>
<feature type="compositionally biased region" description="Polar residues" evidence="1">
    <location>
        <begin position="440"/>
        <end position="458"/>
    </location>
</feature>
<dbReference type="AlphaFoldDB" id="A0A818SL37"/>
<evidence type="ECO:0008006" key="5">
    <source>
        <dbReference type="Google" id="ProtNLM"/>
    </source>
</evidence>
<evidence type="ECO:0000313" key="4">
    <source>
        <dbReference type="Proteomes" id="UP000663874"/>
    </source>
</evidence>
<feature type="region of interest" description="Disordered" evidence="1">
    <location>
        <begin position="383"/>
        <end position="472"/>
    </location>
</feature>
<organism evidence="2 4">
    <name type="scientific">Rotaria sordida</name>
    <dbReference type="NCBI Taxonomy" id="392033"/>
    <lineage>
        <taxon>Eukaryota</taxon>
        <taxon>Metazoa</taxon>
        <taxon>Spiralia</taxon>
        <taxon>Gnathifera</taxon>
        <taxon>Rotifera</taxon>
        <taxon>Eurotatoria</taxon>
        <taxon>Bdelloidea</taxon>
        <taxon>Philodinida</taxon>
        <taxon>Philodinidae</taxon>
        <taxon>Rotaria</taxon>
    </lineage>
</organism>
<dbReference type="InterPro" id="IPR053086">
    <property type="entry name" value="RhoGEF_domain"/>
</dbReference>
<name>A0A818SL37_9BILA</name>